<accession>A0AB74UQQ7</accession>
<name>A0AB74UQQ7_9GAMM</name>
<keyword evidence="1" id="KW-0472">Membrane</keyword>
<dbReference type="EMBL" id="CP170721">
    <property type="protein sequence ID" value="XIA16962.1"/>
    <property type="molecule type" value="Genomic_DNA"/>
</dbReference>
<dbReference type="RefSeq" id="WP_395117414.1">
    <property type="nucleotide sequence ID" value="NZ_CP170721.1"/>
</dbReference>
<dbReference type="AlphaFoldDB" id="A0AB74UQQ7"/>
<keyword evidence="1" id="KW-0812">Transmembrane</keyword>
<feature type="transmembrane region" description="Helical" evidence="1">
    <location>
        <begin position="63"/>
        <end position="84"/>
    </location>
</feature>
<gene>
    <name evidence="2" type="ORF">ACFYG5_10270</name>
</gene>
<feature type="transmembrane region" description="Helical" evidence="1">
    <location>
        <begin position="24"/>
        <end position="43"/>
    </location>
</feature>
<proteinExistence type="predicted"/>
<feature type="transmembrane region" description="Helical" evidence="1">
    <location>
        <begin position="96"/>
        <end position="119"/>
    </location>
</feature>
<sequence>MTTNHAQALDLPTSPNLMAAVDRWIWVFMAAFFIAITLTGFVPDSLQKVAMIRAGARPPFPPVLHVHAVLMGSFLVLLLVQSWLMATGRRQRHMLLGRLAFVLVPAIIVTGFLLVPTIYRQVWNGAHVAPSPVREQLQQTLLFLDNIALLQLQAGILFAAFIWLALRVRRTDPDFHKRMMFLATALPLQAAIDRIGWLPPIHPGPFSTDLYTLLAVSPLFLWDVVRQRPVQRVYLVWLGLFLPVAVAVNLLWDMPGWHALVPKVLAP</sequence>
<evidence type="ECO:0008006" key="3">
    <source>
        <dbReference type="Google" id="ProtNLM"/>
    </source>
</evidence>
<reference evidence="2" key="1">
    <citation type="submission" date="2024-10" db="EMBL/GenBank/DDBJ databases">
        <authorList>
            <person name="Lesea H.P."/>
            <person name="Kuehl J.V."/>
            <person name="Chandonia J.-M."/>
        </authorList>
    </citation>
    <scope>NUCLEOTIDE SEQUENCE</scope>
    <source>
        <strain evidence="2">FW102-FHT14D07</strain>
    </source>
</reference>
<feature type="transmembrane region" description="Helical" evidence="1">
    <location>
        <begin position="234"/>
        <end position="252"/>
    </location>
</feature>
<protein>
    <recommendedName>
        <fullName evidence="3">Cytochrome b/b6 C-terminal region profile domain-containing protein</fullName>
    </recommendedName>
</protein>
<evidence type="ECO:0000313" key="2">
    <source>
        <dbReference type="EMBL" id="XIA16962.1"/>
    </source>
</evidence>
<feature type="transmembrane region" description="Helical" evidence="1">
    <location>
        <begin position="147"/>
        <end position="166"/>
    </location>
</feature>
<organism evidence="2">
    <name type="scientific">Rhodanobacter sp. FW102-FHT14D07</name>
    <dbReference type="NCBI Taxonomy" id="3351462"/>
    <lineage>
        <taxon>Bacteria</taxon>
        <taxon>Pseudomonadati</taxon>
        <taxon>Pseudomonadota</taxon>
        <taxon>Gammaproteobacteria</taxon>
        <taxon>Lysobacterales</taxon>
        <taxon>Rhodanobacteraceae</taxon>
        <taxon>Rhodanobacter</taxon>
    </lineage>
</organism>
<keyword evidence="1" id="KW-1133">Transmembrane helix</keyword>
<evidence type="ECO:0000256" key="1">
    <source>
        <dbReference type="SAM" id="Phobius"/>
    </source>
</evidence>